<evidence type="ECO:0000256" key="4">
    <source>
        <dbReference type="ARBA" id="ARBA00022723"/>
    </source>
</evidence>
<keyword evidence="10" id="KW-0472">Membrane</keyword>
<keyword evidence="4 8" id="KW-0479">Metal-binding</keyword>
<evidence type="ECO:0000256" key="6">
    <source>
        <dbReference type="ARBA" id="ARBA00023004"/>
    </source>
</evidence>
<evidence type="ECO:0000256" key="3">
    <source>
        <dbReference type="ARBA" id="ARBA00022617"/>
    </source>
</evidence>
<dbReference type="FunFam" id="1.10.630.10:FF:000182">
    <property type="entry name" value="Cytochrome P450 3A4"/>
    <property type="match status" value="1"/>
</dbReference>
<dbReference type="PRINTS" id="PR00463">
    <property type="entry name" value="EP450I"/>
</dbReference>
<dbReference type="Pfam" id="PF00067">
    <property type="entry name" value="p450"/>
    <property type="match status" value="1"/>
</dbReference>
<dbReference type="InterPro" id="IPR017972">
    <property type="entry name" value="Cyt_P450_CS"/>
</dbReference>
<organism evidence="11 12">
    <name type="scientific">Panagrolaimus superbus</name>
    <dbReference type="NCBI Taxonomy" id="310955"/>
    <lineage>
        <taxon>Eukaryota</taxon>
        <taxon>Metazoa</taxon>
        <taxon>Ecdysozoa</taxon>
        <taxon>Nematoda</taxon>
        <taxon>Chromadorea</taxon>
        <taxon>Rhabditida</taxon>
        <taxon>Tylenchina</taxon>
        <taxon>Panagrolaimomorpha</taxon>
        <taxon>Panagrolaimoidea</taxon>
        <taxon>Panagrolaimidae</taxon>
        <taxon>Panagrolaimus</taxon>
    </lineage>
</organism>
<evidence type="ECO:0000256" key="5">
    <source>
        <dbReference type="ARBA" id="ARBA00023002"/>
    </source>
</evidence>
<dbReference type="Gene3D" id="1.10.630.10">
    <property type="entry name" value="Cytochrome P450"/>
    <property type="match status" value="1"/>
</dbReference>
<dbReference type="PROSITE" id="PS00086">
    <property type="entry name" value="CYTOCHROME_P450"/>
    <property type="match status" value="1"/>
</dbReference>
<dbReference type="GO" id="GO:0005506">
    <property type="term" value="F:iron ion binding"/>
    <property type="evidence" value="ECO:0007669"/>
    <property type="project" value="InterPro"/>
</dbReference>
<dbReference type="PANTHER" id="PTHR24292:SF102">
    <property type="entry name" value="CYTOCHROME P450 FAMILY-RELATED"/>
    <property type="match status" value="1"/>
</dbReference>
<dbReference type="PRINTS" id="PR00385">
    <property type="entry name" value="P450"/>
</dbReference>
<accession>A0A914Z9Z0</accession>
<dbReference type="GO" id="GO:0020037">
    <property type="term" value="F:heme binding"/>
    <property type="evidence" value="ECO:0007669"/>
    <property type="project" value="InterPro"/>
</dbReference>
<feature type="transmembrane region" description="Helical" evidence="10">
    <location>
        <begin position="6"/>
        <end position="24"/>
    </location>
</feature>
<proteinExistence type="inferred from homology"/>
<keyword evidence="5 9" id="KW-0560">Oxidoreductase</keyword>
<dbReference type="GO" id="GO:0004497">
    <property type="term" value="F:monooxygenase activity"/>
    <property type="evidence" value="ECO:0007669"/>
    <property type="project" value="UniProtKB-KW"/>
</dbReference>
<dbReference type="InterPro" id="IPR050476">
    <property type="entry name" value="Insect_CytP450_Detox"/>
</dbReference>
<dbReference type="InterPro" id="IPR036396">
    <property type="entry name" value="Cyt_P450_sf"/>
</dbReference>
<dbReference type="SUPFAM" id="SSF48264">
    <property type="entry name" value="Cytochrome P450"/>
    <property type="match status" value="1"/>
</dbReference>
<dbReference type="AlphaFoldDB" id="A0A914Z9Z0"/>
<keyword evidence="7 9" id="KW-0503">Monooxygenase</keyword>
<dbReference type="WBParaSite" id="PSU_v2.g7062.t1">
    <property type="protein sequence ID" value="PSU_v2.g7062.t1"/>
    <property type="gene ID" value="PSU_v2.g7062"/>
</dbReference>
<dbReference type="InterPro" id="IPR001128">
    <property type="entry name" value="Cyt_P450"/>
</dbReference>
<keyword evidence="11" id="KW-1185">Reference proteome</keyword>
<keyword evidence="10" id="KW-1133">Transmembrane helix</keyword>
<comment type="similarity">
    <text evidence="2 9">Belongs to the cytochrome P450 family.</text>
</comment>
<comment type="cofactor">
    <cofactor evidence="1 8">
        <name>heme</name>
        <dbReference type="ChEBI" id="CHEBI:30413"/>
    </cofactor>
</comment>
<dbReference type="GO" id="GO:0016705">
    <property type="term" value="F:oxidoreductase activity, acting on paired donors, with incorporation or reduction of molecular oxygen"/>
    <property type="evidence" value="ECO:0007669"/>
    <property type="project" value="InterPro"/>
</dbReference>
<feature type="binding site" description="axial binding residue" evidence="8">
    <location>
        <position position="459"/>
    </location>
    <ligand>
        <name>heme</name>
        <dbReference type="ChEBI" id="CHEBI:30413"/>
    </ligand>
    <ligandPart>
        <name>Fe</name>
        <dbReference type="ChEBI" id="CHEBI:18248"/>
    </ligandPart>
</feature>
<evidence type="ECO:0000256" key="1">
    <source>
        <dbReference type="ARBA" id="ARBA00001971"/>
    </source>
</evidence>
<sequence>MVAILTAIFVIAFISLIGFFVNVWHRSGYWKRRGIPGPENGGLFTGNLDDLFTFEFPYVVKLYEWSKQYGSFYGFREGWMRVLVISDVQMVQEMLVKKFECFQGRKLNPLVGDVDKDPKIHLFNARGTRWKRLRTIANPSFSVANLKKLTPLVFDSISNMMIHLDQAYEKRKPFNIHLYFHELTMDVIGRVALGQKESKVFKNPNVEIAKKIFYSFSEDKFSYFAAMFPFFAPWLRKIHLATMKFRGQPLFGLMKDLYGEIYRRMKERAEGKHTESIDFIDLFLDGKSDEIYDDPIFNKRKLRISKTLTVDEIAYQCIIFILAGFDTTANSSAVMCYYLAKNPSIQKRLQEEIDDIVGEDDATYGHTQELRFLDACFNESLRLVPVATFATTRQCCESTTLGNLYVEKGTEVCVDAFSLHRNRELWGDDADEYVPDRWFSTTQDHHLAFTAFGGGPRTCIGMRLAQLEEKMAMIEILKKYTIKECPETEKKIELIGMTTIAPKSVTVTLEKRQQHK</sequence>
<evidence type="ECO:0000313" key="12">
    <source>
        <dbReference type="WBParaSite" id="PSU_v2.g7062.t1"/>
    </source>
</evidence>
<dbReference type="PANTHER" id="PTHR24292">
    <property type="entry name" value="CYTOCHROME P450"/>
    <property type="match status" value="1"/>
</dbReference>
<dbReference type="InterPro" id="IPR002401">
    <property type="entry name" value="Cyt_P450_E_grp-I"/>
</dbReference>
<keyword evidence="6 8" id="KW-0408">Iron</keyword>
<evidence type="ECO:0000256" key="7">
    <source>
        <dbReference type="ARBA" id="ARBA00023033"/>
    </source>
</evidence>
<evidence type="ECO:0000256" key="2">
    <source>
        <dbReference type="ARBA" id="ARBA00010617"/>
    </source>
</evidence>
<dbReference type="Proteomes" id="UP000887577">
    <property type="component" value="Unplaced"/>
</dbReference>
<evidence type="ECO:0000256" key="9">
    <source>
        <dbReference type="RuleBase" id="RU000461"/>
    </source>
</evidence>
<evidence type="ECO:0000256" key="8">
    <source>
        <dbReference type="PIRSR" id="PIRSR602401-1"/>
    </source>
</evidence>
<evidence type="ECO:0000256" key="10">
    <source>
        <dbReference type="SAM" id="Phobius"/>
    </source>
</evidence>
<keyword evidence="10" id="KW-0812">Transmembrane</keyword>
<name>A0A914Z9Z0_9BILA</name>
<protein>
    <submittedName>
        <fullName evidence="12">Cytochrome P450</fullName>
    </submittedName>
</protein>
<keyword evidence="3 8" id="KW-0349">Heme</keyword>
<reference evidence="12" key="1">
    <citation type="submission" date="2022-11" db="UniProtKB">
        <authorList>
            <consortium name="WormBaseParasite"/>
        </authorList>
    </citation>
    <scope>IDENTIFICATION</scope>
</reference>
<evidence type="ECO:0000313" key="11">
    <source>
        <dbReference type="Proteomes" id="UP000887577"/>
    </source>
</evidence>